<keyword evidence="3 4" id="KW-0732">Signal</keyword>
<dbReference type="InterPro" id="IPR023614">
    <property type="entry name" value="Porin_dom_sf"/>
</dbReference>
<evidence type="ECO:0000256" key="1">
    <source>
        <dbReference type="ARBA" id="ARBA00009075"/>
    </source>
</evidence>
<feature type="chain" id="PRO_5046447686" evidence="4">
    <location>
        <begin position="22"/>
        <end position="430"/>
    </location>
</feature>
<sequence length="430" mass="47454">MLHHRISLLALGILASTAAIAEDQSTANGFVEDSHLDLFFRNAYMNRDKWHETPGGKAHDKAEWGQAATATFTSGFTQGTVGFGVDAFGMYAVRLDGGQGKSGAPGIDFFKQGDSGEAASDLARAGGAVKARFSNTVIKYGDQMPSLPVLSYDNSRLLPESFTGTLITSKEIEGLELNVGRFTSETRKSAEGRDSGGLKRIDVFGGSYKFTDNFSGSLYGYESEDVARKQYMNLNYVIPLADKQSLTLDFNGYRTRVNEDFAADHDIDGTKNTIWSLSAAYNIGAHTFMVAHQRNNGDSGYQYGWYQNEGGLGDGGTTIWLANSYWSDFNGEDERSWQASYGIDFSEYGVPGLSYQVAYVYGDNIKTDYTSDGKEREVFNQLKYVVQDGPAKDLSVKLRGSWLRVSNDAWQYNTDGNEVRVFVEYPVNIF</sequence>
<keyword evidence="6" id="KW-1185">Reference proteome</keyword>
<evidence type="ECO:0000313" key="6">
    <source>
        <dbReference type="Proteomes" id="UP001163624"/>
    </source>
</evidence>
<dbReference type="Pfam" id="PF03573">
    <property type="entry name" value="OprD"/>
    <property type="match status" value="1"/>
</dbReference>
<organism evidence="5 6">
    <name type="scientific">Pseudomonas triclosanedens</name>
    <dbReference type="NCBI Taxonomy" id="2961893"/>
    <lineage>
        <taxon>Bacteria</taxon>
        <taxon>Pseudomonadati</taxon>
        <taxon>Pseudomonadota</taxon>
        <taxon>Gammaproteobacteria</taxon>
        <taxon>Pseudomonadales</taxon>
        <taxon>Pseudomonadaceae</taxon>
        <taxon>Pseudomonas</taxon>
    </lineage>
</organism>
<feature type="signal peptide" evidence="4">
    <location>
        <begin position="1"/>
        <end position="21"/>
    </location>
</feature>
<dbReference type="RefSeq" id="WP_254474436.1">
    <property type="nucleotide sequence ID" value="NZ_CP113432.1"/>
</dbReference>
<dbReference type="Proteomes" id="UP001163624">
    <property type="component" value="Chromosome"/>
</dbReference>
<proteinExistence type="inferred from homology"/>
<reference evidence="5" key="1">
    <citation type="submission" date="2022-11" db="EMBL/GenBank/DDBJ databases">
        <title>Pseudomonas triclosanedens sp. nov., a triclosan degrader isolated from activated sludge.</title>
        <authorList>
            <person name="Yin Y."/>
            <person name="Lu Z."/>
        </authorList>
    </citation>
    <scope>NUCLEOTIDE SEQUENCE</scope>
    <source>
        <strain evidence="5">ZM23</strain>
    </source>
</reference>
<gene>
    <name evidence="5" type="ORF">OU419_13410</name>
</gene>
<evidence type="ECO:0000256" key="3">
    <source>
        <dbReference type="ARBA" id="ARBA00022729"/>
    </source>
</evidence>
<dbReference type="Gene3D" id="2.40.160.10">
    <property type="entry name" value="Porin"/>
    <property type="match status" value="1"/>
</dbReference>
<comment type="similarity">
    <text evidence="1">Belongs to the outer membrane porin (Opr) (TC 1.B.25) family.</text>
</comment>
<dbReference type="EMBL" id="CP113432">
    <property type="protein sequence ID" value="WAI52197.1"/>
    <property type="molecule type" value="Genomic_DNA"/>
</dbReference>
<evidence type="ECO:0000256" key="4">
    <source>
        <dbReference type="SAM" id="SignalP"/>
    </source>
</evidence>
<evidence type="ECO:0000256" key="2">
    <source>
        <dbReference type="ARBA" id="ARBA00022448"/>
    </source>
</evidence>
<keyword evidence="2" id="KW-0813">Transport</keyword>
<dbReference type="InterPro" id="IPR005318">
    <property type="entry name" value="OM_porin_bac"/>
</dbReference>
<evidence type="ECO:0000313" key="5">
    <source>
        <dbReference type="EMBL" id="WAI52197.1"/>
    </source>
</evidence>
<dbReference type="PANTHER" id="PTHR34596">
    <property type="entry name" value="CHITOPORIN"/>
    <property type="match status" value="1"/>
</dbReference>
<name>A0ABY7A4P9_9PSED</name>
<dbReference type="PANTHER" id="PTHR34596:SF2">
    <property type="entry name" value="CHITOPORIN"/>
    <property type="match status" value="1"/>
</dbReference>
<accession>A0ABY7A4P9</accession>
<protein>
    <submittedName>
        <fullName evidence="5">OprD family porin</fullName>
    </submittedName>
</protein>